<organism evidence="5 6">
    <name type="scientific">Kocuria tytonis</name>
    <dbReference type="NCBI Taxonomy" id="2054280"/>
    <lineage>
        <taxon>Bacteria</taxon>
        <taxon>Bacillati</taxon>
        <taxon>Actinomycetota</taxon>
        <taxon>Actinomycetes</taxon>
        <taxon>Micrococcales</taxon>
        <taxon>Micrococcaceae</taxon>
        <taxon>Kocuria</taxon>
    </lineage>
</organism>
<dbReference type="PROSITE" id="PS50893">
    <property type="entry name" value="ABC_TRANSPORTER_2"/>
    <property type="match status" value="1"/>
</dbReference>
<protein>
    <submittedName>
        <fullName evidence="5">ABC transporter ATP-binding protein</fullName>
    </submittedName>
</protein>
<gene>
    <name evidence="5" type="ORF">C1C97_011750</name>
</gene>
<dbReference type="InterPro" id="IPR003593">
    <property type="entry name" value="AAA+_ATPase"/>
</dbReference>
<dbReference type="PANTHER" id="PTHR42939">
    <property type="entry name" value="ABC TRANSPORTER ATP-BINDING PROTEIN ALBC-RELATED"/>
    <property type="match status" value="1"/>
</dbReference>
<sequence>MPPPSDPVLSARELTCGYAGSPVVEGLTCAVSAGEALVLVGPNGAGKSTVLRTLAGQQPALQGTVELCGQPMRENSPFYREHVSSLFDEDAFFPGLAVRDHLELVARGHGLDNPGDVVEGALERFGLLPRADSSPYRLSSGQRRRVLLAAALLRPSSLLILDEPEQRLDHSFRKLLTGVLQQARGQGTALVVASHDHDFTRAVASSVLTIEESGVWSLGESVDRGPGDPGVHE</sequence>
<reference evidence="5 6" key="1">
    <citation type="submission" date="2018-10" db="EMBL/GenBank/DDBJ databases">
        <title>Kocuria tytouropygialis sp. nov., isolated from the uropygial gland of an American barn owl (Tyto furcata).</title>
        <authorList>
            <person name="Braun M.S."/>
            <person name="Wang E."/>
            <person name="Zimmermann S."/>
            <person name="Wagner H."/>
            <person name="Wink M."/>
        </authorList>
    </citation>
    <scope>NUCLEOTIDE SEQUENCE [LARGE SCALE GENOMIC DNA]</scope>
    <source>
        <strain evidence="5 6">442</strain>
    </source>
</reference>
<dbReference type="Pfam" id="PF00005">
    <property type="entry name" value="ABC_tran"/>
    <property type="match status" value="1"/>
</dbReference>
<dbReference type="EMBL" id="PNJG02000005">
    <property type="protein sequence ID" value="RKQ33392.1"/>
    <property type="molecule type" value="Genomic_DNA"/>
</dbReference>
<dbReference type="OrthoDB" id="6198786at2"/>
<evidence type="ECO:0000256" key="2">
    <source>
        <dbReference type="ARBA" id="ARBA00022741"/>
    </source>
</evidence>
<dbReference type="RefSeq" id="WP_121032008.1">
    <property type="nucleotide sequence ID" value="NZ_PNJG02000005.1"/>
</dbReference>
<evidence type="ECO:0000259" key="4">
    <source>
        <dbReference type="PROSITE" id="PS50893"/>
    </source>
</evidence>
<keyword evidence="6" id="KW-1185">Reference proteome</keyword>
<dbReference type="AlphaFoldDB" id="A0A495A1V2"/>
<dbReference type="GO" id="GO:0016887">
    <property type="term" value="F:ATP hydrolysis activity"/>
    <property type="evidence" value="ECO:0007669"/>
    <property type="project" value="InterPro"/>
</dbReference>
<comment type="caution">
    <text evidence="5">The sequence shown here is derived from an EMBL/GenBank/DDBJ whole genome shotgun (WGS) entry which is preliminary data.</text>
</comment>
<dbReference type="PROSITE" id="PS00211">
    <property type="entry name" value="ABC_TRANSPORTER_1"/>
    <property type="match status" value="1"/>
</dbReference>
<evidence type="ECO:0000256" key="3">
    <source>
        <dbReference type="ARBA" id="ARBA00022840"/>
    </source>
</evidence>
<dbReference type="GO" id="GO:0005524">
    <property type="term" value="F:ATP binding"/>
    <property type="evidence" value="ECO:0007669"/>
    <property type="project" value="UniProtKB-KW"/>
</dbReference>
<dbReference type="Gene3D" id="3.40.50.300">
    <property type="entry name" value="P-loop containing nucleotide triphosphate hydrolases"/>
    <property type="match status" value="1"/>
</dbReference>
<evidence type="ECO:0000256" key="1">
    <source>
        <dbReference type="ARBA" id="ARBA00022448"/>
    </source>
</evidence>
<dbReference type="InterPro" id="IPR017871">
    <property type="entry name" value="ABC_transporter-like_CS"/>
</dbReference>
<dbReference type="InterPro" id="IPR027417">
    <property type="entry name" value="P-loop_NTPase"/>
</dbReference>
<accession>A0A495A1V2</accession>
<dbReference type="InterPro" id="IPR051782">
    <property type="entry name" value="ABC_Transporter_VariousFunc"/>
</dbReference>
<dbReference type="SMART" id="SM00382">
    <property type="entry name" value="AAA"/>
    <property type="match status" value="1"/>
</dbReference>
<evidence type="ECO:0000313" key="6">
    <source>
        <dbReference type="Proteomes" id="UP000249516"/>
    </source>
</evidence>
<keyword evidence="2" id="KW-0547">Nucleotide-binding</keyword>
<proteinExistence type="predicted"/>
<dbReference type="Proteomes" id="UP000249516">
    <property type="component" value="Unassembled WGS sequence"/>
</dbReference>
<dbReference type="PANTHER" id="PTHR42939:SF1">
    <property type="entry name" value="ABC TRANSPORTER ATP-BINDING PROTEIN ALBC-RELATED"/>
    <property type="match status" value="1"/>
</dbReference>
<evidence type="ECO:0000313" key="5">
    <source>
        <dbReference type="EMBL" id="RKQ33392.1"/>
    </source>
</evidence>
<dbReference type="InterPro" id="IPR003439">
    <property type="entry name" value="ABC_transporter-like_ATP-bd"/>
</dbReference>
<feature type="domain" description="ABC transporter" evidence="4">
    <location>
        <begin position="9"/>
        <end position="233"/>
    </location>
</feature>
<dbReference type="SUPFAM" id="SSF52540">
    <property type="entry name" value="P-loop containing nucleoside triphosphate hydrolases"/>
    <property type="match status" value="1"/>
</dbReference>
<keyword evidence="3 5" id="KW-0067">ATP-binding</keyword>
<name>A0A495A1V2_9MICC</name>
<keyword evidence="1" id="KW-0813">Transport</keyword>